<dbReference type="EMBL" id="FOFV01000006">
    <property type="protein sequence ID" value="SER15904.1"/>
    <property type="molecule type" value="Genomic_DNA"/>
</dbReference>
<sequence length="219" mass="24573">MIARSAPSVGEVHPDAGQEIRCLLGWRHDRVRRRRNLPGIPELRALCRAFAALDVLLDPDGVERHHSYSTTWAPGEELASMRDGSGNEYDIVFTAAGAYVRGFDHESPMSPYATDDDEPWPGVLDSVPEAFRAFVDEPAFADEFDMPVSTVCLWREHGDTAWRHGEIDFPTEGDDGADWMFALLTDGTPEAYQKWAQDHYETPVDLAVVRRVFAEHSVT</sequence>
<gene>
    <name evidence="1" type="ORF">SAMN04488000_106316</name>
</gene>
<keyword evidence="2" id="KW-1185">Reference proteome</keyword>
<name>A0A1H9LWU8_9PSEU</name>
<dbReference type="AlphaFoldDB" id="A0A1H9LWU8"/>
<evidence type="ECO:0000313" key="2">
    <source>
        <dbReference type="Proteomes" id="UP000199503"/>
    </source>
</evidence>
<dbReference type="OrthoDB" id="361945at2"/>
<organism evidence="1 2">
    <name type="scientific">Lentzea albida</name>
    <dbReference type="NCBI Taxonomy" id="65499"/>
    <lineage>
        <taxon>Bacteria</taxon>
        <taxon>Bacillati</taxon>
        <taxon>Actinomycetota</taxon>
        <taxon>Actinomycetes</taxon>
        <taxon>Pseudonocardiales</taxon>
        <taxon>Pseudonocardiaceae</taxon>
        <taxon>Lentzea</taxon>
    </lineage>
</organism>
<protein>
    <submittedName>
        <fullName evidence="1">Uncharacterized protein</fullName>
    </submittedName>
</protein>
<dbReference type="RefSeq" id="WP_143091609.1">
    <property type="nucleotide sequence ID" value="NZ_FOFV01000006.1"/>
</dbReference>
<evidence type="ECO:0000313" key="1">
    <source>
        <dbReference type="EMBL" id="SER15904.1"/>
    </source>
</evidence>
<dbReference type="Proteomes" id="UP000199503">
    <property type="component" value="Unassembled WGS sequence"/>
</dbReference>
<reference evidence="2" key="1">
    <citation type="submission" date="2016-10" db="EMBL/GenBank/DDBJ databases">
        <authorList>
            <person name="Varghese N."/>
            <person name="Submissions S."/>
        </authorList>
    </citation>
    <scope>NUCLEOTIDE SEQUENCE [LARGE SCALE GENOMIC DNA]</scope>
    <source>
        <strain evidence="2">DSM 44437</strain>
    </source>
</reference>
<proteinExistence type="predicted"/>
<accession>A0A1H9LWU8</accession>